<dbReference type="SUPFAM" id="SSF48403">
    <property type="entry name" value="Ankyrin repeat"/>
    <property type="match status" value="1"/>
</dbReference>
<evidence type="ECO:0000256" key="1">
    <source>
        <dbReference type="ARBA" id="ARBA00022737"/>
    </source>
</evidence>
<feature type="repeat" description="ANK" evidence="2">
    <location>
        <begin position="764"/>
        <end position="796"/>
    </location>
</feature>
<dbReference type="InterPro" id="IPR036770">
    <property type="entry name" value="Ankyrin_rpt-contain_sf"/>
</dbReference>
<dbReference type="PRINTS" id="PR01415">
    <property type="entry name" value="ANKYRIN"/>
</dbReference>
<evidence type="ECO:0000313" key="5">
    <source>
        <dbReference type="Proteomes" id="UP000756346"/>
    </source>
</evidence>
<dbReference type="PROSITE" id="PS50088">
    <property type="entry name" value="ANK_REPEAT"/>
    <property type="match status" value="4"/>
</dbReference>
<dbReference type="InterPro" id="IPR027417">
    <property type="entry name" value="P-loop_NTPase"/>
</dbReference>
<sequence length="842" mass="94750">MKLLDFPQINARKDAIQSELGKTCRWFLEHPKYVNWAYDEVDEEPPDRSAMLWIRGKAGTGKSTMMKFLFAEAREQQSTTDNTTIVSFFFHARGELLEKSIEGMYRSLLRQILVLRSELRWILDDSEAFPPGSGDILPNLNFLKKLLREAILSTGKRRLVCFIDALDECNEDDVRDMVQFFEDVSDITTEKKIPFRVVFSSRPYPYIQVDESILITLENEPGHAEDLAQYVQKRLKVSQQARTGLEGQILEKASGVFLWVVLVVGILNKEASRGGLALRRRLSDIPPTLSQLFKEILLRDQERPEQLQQCILWVLCACRPLTPGELRHALWASGLNDDQVDDELPSAEDEESNMALAISSSKGLVEVIYATQQEPTVNFIHESVRDFLVKERGLQELWPDLGFEWEGPSHEMIRKCCETYLSHDGILALLHQGGQSVGPAECEKNINDPSKPIPQTVSGTGTEGTAIESFILLEYATQNILYHANIAATCTSQEAFLSRFFDRLGTRALDFCQQSGTRGYGPNTSPLYIFADRGLANLIRLHGNIDDGSQKDSRYPLFAAMANCHKDAFAALLNLQSTIFQNEDLMDGITQSADMRRYQSRTPVSWAAQEGRVKLVSVLMRNGASLSERDADGDTPLQRAAQKGQTEVIRFLVDHGVSTADEYFGEAIWEALGQGKDRTALELMKMFKGWNKMPMGVRVNIDTWLFQTAECGLENATRMLIGRGARVTDASMRSPLVRAAMNGHQRVVQLLLESGANIDQQGEWGWTALIAASRNGHKALVEFLLDQRANLRTRCQDGLTAQEHAEIGGFKAIAQLLESRLLLTPPRSSDSGSWRTFWRLIY</sequence>
<dbReference type="PROSITE" id="PS50837">
    <property type="entry name" value="NACHT"/>
    <property type="match status" value="1"/>
</dbReference>
<dbReference type="Pfam" id="PF24883">
    <property type="entry name" value="NPHP3_N"/>
    <property type="match status" value="1"/>
</dbReference>
<dbReference type="SMART" id="SM00248">
    <property type="entry name" value="ANK"/>
    <property type="match status" value="6"/>
</dbReference>
<protein>
    <recommendedName>
        <fullName evidence="3">NACHT domain-containing protein</fullName>
    </recommendedName>
</protein>
<feature type="repeat" description="ANK" evidence="2">
    <location>
        <begin position="599"/>
        <end position="631"/>
    </location>
</feature>
<dbReference type="EMBL" id="JAGTJQ010000009">
    <property type="protein sequence ID" value="KAH7024896.1"/>
    <property type="molecule type" value="Genomic_DNA"/>
</dbReference>
<evidence type="ECO:0000259" key="3">
    <source>
        <dbReference type="PROSITE" id="PS50837"/>
    </source>
</evidence>
<keyword evidence="5" id="KW-1185">Reference proteome</keyword>
<feature type="domain" description="NACHT" evidence="3">
    <location>
        <begin position="50"/>
        <end position="203"/>
    </location>
</feature>
<reference evidence="4" key="1">
    <citation type="journal article" date="2021" name="Nat. Commun.">
        <title>Genetic determinants of endophytism in the Arabidopsis root mycobiome.</title>
        <authorList>
            <person name="Mesny F."/>
            <person name="Miyauchi S."/>
            <person name="Thiergart T."/>
            <person name="Pickel B."/>
            <person name="Atanasova L."/>
            <person name="Karlsson M."/>
            <person name="Huettel B."/>
            <person name="Barry K.W."/>
            <person name="Haridas S."/>
            <person name="Chen C."/>
            <person name="Bauer D."/>
            <person name="Andreopoulos W."/>
            <person name="Pangilinan J."/>
            <person name="LaButti K."/>
            <person name="Riley R."/>
            <person name="Lipzen A."/>
            <person name="Clum A."/>
            <person name="Drula E."/>
            <person name="Henrissat B."/>
            <person name="Kohler A."/>
            <person name="Grigoriev I.V."/>
            <person name="Martin F.M."/>
            <person name="Hacquard S."/>
        </authorList>
    </citation>
    <scope>NUCLEOTIDE SEQUENCE</scope>
    <source>
        <strain evidence="4">MPI-CAGE-CH-0230</strain>
    </source>
</reference>
<comment type="caution">
    <text evidence="4">The sequence shown here is derived from an EMBL/GenBank/DDBJ whole genome shotgun (WGS) entry which is preliminary data.</text>
</comment>
<evidence type="ECO:0000256" key="2">
    <source>
        <dbReference type="PROSITE-ProRule" id="PRU00023"/>
    </source>
</evidence>
<dbReference type="Proteomes" id="UP000756346">
    <property type="component" value="Unassembled WGS sequence"/>
</dbReference>
<dbReference type="PROSITE" id="PS50297">
    <property type="entry name" value="ANK_REP_REGION"/>
    <property type="match status" value="3"/>
</dbReference>
<keyword evidence="1" id="KW-0677">Repeat</keyword>
<proteinExistence type="predicted"/>
<dbReference type="PANTHER" id="PTHR10039">
    <property type="entry name" value="AMELOGENIN"/>
    <property type="match status" value="1"/>
</dbReference>
<organism evidence="4 5">
    <name type="scientific">Microdochium trichocladiopsis</name>
    <dbReference type="NCBI Taxonomy" id="1682393"/>
    <lineage>
        <taxon>Eukaryota</taxon>
        <taxon>Fungi</taxon>
        <taxon>Dikarya</taxon>
        <taxon>Ascomycota</taxon>
        <taxon>Pezizomycotina</taxon>
        <taxon>Sordariomycetes</taxon>
        <taxon>Xylariomycetidae</taxon>
        <taxon>Xylariales</taxon>
        <taxon>Microdochiaceae</taxon>
        <taxon>Microdochium</taxon>
    </lineage>
</organism>
<dbReference type="InterPro" id="IPR056884">
    <property type="entry name" value="NPHP3-like_N"/>
</dbReference>
<dbReference type="RefSeq" id="XP_046008444.1">
    <property type="nucleotide sequence ID" value="XM_046155075.1"/>
</dbReference>
<dbReference type="Gene3D" id="3.40.50.300">
    <property type="entry name" value="P-loop containing nucleotide triphosphate hydrolases"/>
    <property type="match status" value="1"/>
</dbReference>
<feature type="repeat" description="ANK" evidence="2">
    <location>
        <begin position="731"/>
        <end position="763"/>
    </location>
</feature>
<dbReference type="SUPFAM" id="SSF52540">
    <property type="entry name" value="P-loop containing nucleoside triphosphate hydrolases"/>
    <property type="match status" value="1"/>
</dbReference>
<name>A0A9P9BPU5_9PEZI</name>
<feature type="repeat" description="ANK" evidence="2">
    <location>
        <begin position="632"/>
        <end position="658"/>
    </location>
</feature>
<dbReference type="Gene3D" id="1.25.40.20">
    <property type="entry name" value="Ankyrin repeat-containing domain"/>
    <property type="match status" value="2"/>
</dbReference>
<dbReference type="InterPro" id="IPR002110">
    <property type="entry name" value="Ankyrin_rpt"/>
</dbReference>
<keyword evidence="2" id="KW-0040">ANK repeat</keyword>
<dbReference type="OrthoDB" id="194358at2759"/>
<dbReference type="InterPro" id="IPR007111">
    <property type="entry name" value="NACHT_NTPase"/>
</dbReference>
<gene>
    <name evidence="4" type="ORF">B0I36DRAFT_332190</name>
</gene>
<dbReference type="GeneID" id="70184621"/>
<dbReference type="PANTHER" id="PTHR10039:SF5">
    <property type="entry name" value="NACHT DOMAIN-CONTAINING PROTEIN"/>
    <property type="match status" value="1"/>
</dbReference>
<dbReference type="Pfam" id="PF12796">
    <property type="entry name" value="Ank_2"/>
    <property type="match status" value="2"/>
</dbReference>
<accession>A0A9P9BPU5</accession>
<dbReference type="AlphaFoldDB" id="A0A9P9BPU5"/>
<evidence type="ECO:0000313" key="4">
    <source>
        <dbReference type="EMBL" id="KAH7024896.1"/>
    </source>
</evidence>